<keyword evidence="7 11" id="KW-0862">Zinc</keyword>
<feature type="transmembrane region" description="Helical" evidence="11">
    <location>
        <begin position="6"/>
        <end position="29"/>
    </location>
</feature>
<dbReference type="NCBIfam" id="TIGR00054">
    <property type="entry name" value="RIP metalloprotease RseP"/>
    <property type="match status" value="1"/>
</dbReference>
<dbReference type="GO" id="GO:0004222">
    <property type="term" value="F:metalloendopeptidase activity"/>
    <property type="evidence" value="ECO:0007669"/>
    <property type="project" value="InterPro"/>
</dbReference>
<dbReference type="GO" id="GO:0016020">
    <property type="term" value="C:membrane"/>
    <property type="evidence" value="ECO:0007669"/>
    <property type="project" value="UniProtKB-SubCell"/>
</dbReference>
<dbReference type="InterPro" id="IPR008915">
    <property type="entry name" value="Peptidase_M50"/>
</dbReference>
<evidence type="ECO:0000256" key="8">
    <source>
        <dbReference type="ARBA" id="ARBA00022989"/>
    </source>
</evidence>
<dbReference type="AlphaFoldDB" id="A0A8E0W607"/>
<evidence type="ECO:0000256" key="10">
    <source>
        <dbReference type="ARBA" id="ARBA00023136"/>
    </source>
</evidence>
<evidence type="ECO:0000256" key="6">
    <source>
        <dbReference type="ARBA" id="ARBA00022801"/>
    </source>
</evidence>
<comment type="subcellular location">
    <subcellularLocation>
        <location evidence="2">Membrane</location>
        <topology evidence="2">Multi-pass membrane protein</topology>
    </subcellularLocation>
</comment>
<keyword evidence="4 12" id="KW-0645">Protease</keyword>
<dbReference type="Proteomes" id="UP000664658">
    <property type="component" value="Unassembled WGS sequence"/>
</dbReference>
<comment type="caution">
    <text evidence="12">The sequence shown here is derived from an EMBL/GenBank/DDBJ whole genome shotgun (WGS) entry which is preliminary data.</text>
</comment>
<dbReference type="RefSeq" id="WP_116546781.1">
    <property type="nucleotide sequence ID" value="NZ_CP087711.1"/>
</dbReference>
<dbReference type="GO" id="GO:0046872">
    <property type="term" value="F:metal ion binding"/>
    <property type="evidence" value="ECO:0007669"/>
    <property type="project" value="UniProtKB-KW"/>
</dbReference>
<dbReference type="InterPro" id="IPR036034">
    <property type="entry name" value="PDZ_sf"/>
</dbReference>
<dbReference type="EC" id="3.4.24.-" evidence="11"/>
<gene>
    <name evidence="12" type="primary">rseP</name>
    <name evidence="12" type="ORF">J2R62_10305</name>
</gene>
<dbReference type="PROSITE" id="PS50106">
    <property type="entry name" value="PDZ"/>
    <property type="match status" value="1"/>
</dbReference>
<name>A0A8E0W607_PLESH</name>
<evidence type="ECO:0000256" key="2">
    <source>
        <dbReference type="ARBA" id="ARBA00004141"/>
    </source>
</evidence>
<dbReference type="Gene3D" id="2.30.42.10">
    <property type="match status" value="2"/>
</dbReference>
<evidence type="ECO:0000313" key="13">
    <source>
        <dbReference type="Proteomes" id="UP000664658"/>
    </source>
</evidence>
<dbReference type="InterPro" id="IPR004387">
    <property type="entry name" value="Pept_M50_Zn"/>
</dbReference>
<keyword evidence="8 11" id="KW-1133">Transmembrane helix</keyword>
<evidence type="ECO:0000256" key="11">
    <source>
        <dbReference type="RuleBase" id="RU362031"/>
    </source>
</evidence>
<reference evidence="12" key="1">
    <citation type="submission" date="2021-03" db="EMBL/GenBank/DDBJ databases">
        <title>Plesiomonas shigelloides zfcc0051, isolated from zebrafish feces.</title>
        <authorList>
            <person name="Vanderhoek Z."/>
            <person name="Gaulke C."/>
        </authorList>
    </citation>
    <scope>NUCLEOTIDE SEQUENCE</scope>
    <source>
        <strain evidence="12">Zfcc0051</strain>
    </source>
</reference>
<comment type="cofactor">
    <cofactor evidence="1 11">
        <name>Zn(2+)</name>
        <dbReference type="ChEBI" id="CHEBI:29105"/>
    </cofactor>
</comment>
<accession>A0A8E0W607</accession>
<dbReference type="Pfam" id="PF17820">
    <property type="entry name" value="PDZ_6"/>
    <property type="match status" value="1"/>
</dbReference>
<organism evidence="12 13">
    <name type="scientific">Plesiomonas shigelloides</name>
    <name type="common">Aeromonas shigelloides</name>
    <dbReference type="NCBI Taxonomy" id="703"/>
    <lineage>
        <taxon>Bacteria</taxon>
        <taxon>Pseudomonadati</taxon>
        <taxon>Pseudomonadota</taxon>
        <taxon>Gammaproteobacteria</taxon>
        <taxon>Enterobacterales</taxon>
        <taxon>Enterobacteriaceae</taxon>
        <taxon>Plesiomonas</taxon>
    </lineage>
</organism>
<dbReference type="GeneID" id="69704253"/>
<evidence type="ECO:0000256" key="3">
    <source>
        <dbReference type="ARBA" id="ARBA00007931"/>
    </source>
</evidence>
<keyword evidence="10 11" id="KW-0472">Membrane</keyword>
<dbReference type="SUPFAM" id="SSF50156">
    <property type="entry name" value="PDZ domain-like"/>
    <property type="match status" value="2"/>
</dbReference>
<dbReference type="CDD" id="cd23082">
    <property type="entry name" value="cpPDZ1_EcRseP-like"/>
    <property type="match status" value="1"/>
</dbReference>
<keyword evidence="11" id="KW-0479">Metal-binding</keyword>
<dbReference type="PANTHER" id="PTHR42837">
    <property type="entry name" value="REGULATOR OF SIGMA-E PROTEASE RSEP"/>
    <property type="match status" value="1"/>
</dbReference>
<evidence type="ECO:0000256" key="5">
    <source>
        <dbReference type="ARBA" id="ARBA00022692"/>
    </source>
</evidence>
<evidence type="ECO:0000256" key="7">
    <source>
        <dbReference type="ARBA" id="ARBA00022833"/>
    </source>
</evidence>
<evidence type="ECO:0000313" key="12">
    <source>
        <dbReference type="EMBL" id="MBO1108614.1"/>
    </source>
</evidence>
<evidence type="ECO:0000256" key="4">
    <source>
        <dbReference type="ARBA" id="ARBA00022670"/>
    </source>
</evidence>
<feature type="transmembrane region" description="Helical" evidence="11">
    <location>
        <begin position="430"/>
        <end position="448"/>
    </location>
</feature>
<dbReference type="NCBIfam" id="NF008046">
    <property type="entry name" value="PRK10779.1"/>
    <property type="match status" value="1"/>
</dbReference>
<dbReference type="SMART" id="SM00228">
    <property type="entry name" value="PDZ"/>
    <property type="match status" value="2"/>
</dbReference>
<dbReference type="PANTHER" id="PTHR42837:SF2">
    <property type="entry name" value="MEMBRANE METALLOPROTEASE ARASP2, CHLOROPLASTIC-RELATED"/>
    <property type="match status" value="1"/>
</dbReference>
<keyword evidence="6 11" id="KW-0378">Hydrolase</keyword>
<dbReference type="Pfam" id="PF02163">
    <property type="entry name" value="Peptidase_M50"/>
    <property type="match status" value="1"/>
</dbReference>
<feature type="transmembrane region" description="Helical" evidence="11">
    <location>
        <begin position="98"/>
        <end position="119"/>
    </location>
</feature>
<dbReference type="EMBL" id="JAFNAA010000010">
    <property type="protein sequence ID" value="MBO1108614.1"/>
    <property type="molecule type" value="Genomic_DNA"/>
</dbReference>
<comment type="similarity">
    <text evidence="3 11">Belongs to the peptidase M50B family.</text>
</comment>
<dbReference type="InterPro" id="IPR041489">
    <property type="entry name" value="PDZ_6"/>
</dbReference>
<sequence>MTGALWNLLAFLVALGILISVHEFGHFWVARRCGVKVERFSLGFGKILWRRVDKQGTEFTLSLIPLGGYVKMLDERVAPVPDELRTQAFNNKTVWQRAAIVAAGPFANFVFAVLAYWAVFLLGIPSVHPVVGAVAPNSIAARAGITPGMELKSVAGIETPDWESVNLALVSLIGDQQATIDVSPFTASGTTAVVQKTLPLDGWSFEPDKQTAFGALGITPKGPSILTEIASVGADSPAAQAGLQVGDKIIALDGQPLTDWSSFVRQVQAHPLQPLQLVAERDGVTRNVTLIPQEQTDGQGQRIGYAGIAPKVLPLPAEYQFVRQFGLVDSLIKATQKTVQLSELTLDMLGKLFTGDVGIKSLSGPISIAKGAGMTAEFGLVFYLGFLALISVNLGIINLFPLPVLDGGHLLFLAIEGVTGKPLSERVQEYCFRFGTVLLVLLMGVALFNDFSRL</sequence>
<dbReference type="InterPro" id="IPR001478">
    <property type="entry name" value="PDZ"/>
</dbReference>
<evidence type="ECO:0000256" key="9">
    <source>
        <dbReference type="ARBA" id="ARBA00023049"/>
    </source>
</evidence>
<evidence type="ECO:0000256" key="1">
    <source>
        <dbReference type="ARBA" id="ARBA00001947"/>
    </source>
</evidence>
<keyword evidence="5 11" id="KW-0812">Transmembrane</keyword>
<proteinExistence type="inferred from homology"/>
<feature type="transmembrane region" description="Helical" evidence="11">
    <location>
        <begin position="380"/>
        <end position="400"/>
    </location>
</feature>
<protein>
    <recommendedName>
        <fullName evidence="11">Zinc metalloprotease</fullName>
        <ecNumber evidence="11">3.4.24.-</ecNumber>
    </recommendedName>
</protein>
<dbReference type="GO" id="GO:0006508">
    <property type="term" value="P:proteolysis"/>
    <property type="evidence" value="ECO:0007669"/>
    <property type="project" value="UniProtKB-KW"/>
</dbReference>
<keyword evidence="9 11" id="KW-0482">Metalloprotease</keyword>
<dbReference type="CDD" id="cd06163">
    <property type="entry name" value="S2P-M50_PDZ_RseP-like"/>
    <property type="match status" value="2"/>
</dbReference>